<dbReference type="EMBL" id="AVOT02009447">
    <property type="protein sequence ID" value="MBW0488120.1"/>
    <property type="molecule type" value="Genomic_DNA"/>
</dbReference>
<evidence type="ECO:0000313" key="2">
    <source>
        <dbReference type="EMBL" id="MBW0488120.1"/>
    </source>
</evidence>
<protein>
    <submittedName>
        <fullName evidence="2">Uncharacterized protein</fullName>
    </submittedName>
</protein>
<evidence type="ECO:0000256" key="1">
    <source>
        <dbReference type="SAM" id="MobiDB-lite"/>
    </source>
</evidence>
<name>A0A9Q3CS48_9BASI</name>
<dbReference type="Proteomes" id="UP000765509">
    <property type="component" value="Unassembled WGS sequence"/>
</dbReference>
<organism evidence="2 3">
    <name type="scientific">Austropuccinia psidii MF-1</name>
    <dbReference type="NCBI Taxonomy" id="1389203"/>
    <lineage>
        <taxon>Eukaryota</taxon>
        <taxon>Fungi</taxon>
        <taxon>Dikarya</taxon>
        <taxon>Basidiomycota</taxon>
        <taxon>Pucciniomycotina</taxon>
        <taxon>Pucciniomycetes</taxon>
        <taxon>Pucciniales</taxon>
        <taxon>Sphaerophragmiaceae</taxon>
        <taxon>Austropuccinia</taxon>
    </lineage>
</organism>
<reference evidence="2" key="1">
    <citation type="submission" date="2021-03" db="EMBL/GenBank/DDBJ databases">
        <title>Draft genome sequence of rust myrtle Austropuccinia psidii MF-1, a brazilian biotype.</title>
        <authorList>
            <person name="Quecine M.C."/>
            <person name="Pachon D.M.R."/>
            <person name="Bonatelli M.L."/>
            <person name="Correr F.H."/>
            <person name="Franceschini L.M."/>
            <person name="Leite T.F."/>
            <person name="Margarido G.R.A."/>
            <person name="Almeida C.A."/>
            <person name="Ferrarezi J.A."/>
            <person name="Labate C.A."/>
        </authorList>
    </citation>
    <scope>NUCLEOTIDE SEQUENCE</scope>
    <source>
        <strain evidence="2">MF-1</strain>
    </source>
</reference>
<proteinExistence type="predicted"/>
<feature type="region of interest" description="Disordered" evidence="1">
    <location>
        <begin position="35"/>
        <end position="55"/>
    </location>
</feature>
<comment type="caution">
    <text evidence="2">The sequence shown here is derived from an EMBL/GenBank/DDBJ whole genome shotgun (WGS) entry which is preliminary data.</text>
</comment>
<evidence type="ECO:0000313" key="3">
    <source>
        <dbReference type="Proteomes" id="UP000765509"/>
    </source>
</evidence>
<accession>A0A9Q3CS48</accession>
<dbReference type="AlphaFoldDB" id="A0A9Q3CS48"/>
<gene>
    <name evidence="2" type="ORF">O181_027835</name>
</gene>
<sequence length="170" mass="19599">MNCTGKITIFNPVVTSEAELPKAVDNKFVQGKVKESFASQGTSQRTERAFPEPEDLEEDTLDTVIDGNKLREIIPTLPSTFQLNRNPKPEYCEDMDQVLLLHQILKDLFQWIMDNKRVNLASHCAEPGESFQKISLKEIPFKEIMEITKGCNPTNQFQLLEEWETRIREN</sequence>
<keyword evidence="3" id="KW-1185">Reference proteome</keyword>